<keyword evidence="3" id="KW-1185">Reference proteome</keyword>
<feature type="chain" id="PRO_5013186458" evidence="1">
    <location>
        <begin position="20"/>
        <end position="68"/>
    </location>
</feature>
<dbReference type="GeneID" id="63787809"/>
<dbReference type="AlphaFoldDB" id="A0A1Y2FG79"/>
<organism evidence="2 3">
    <name type="scientific">Protomyces lactucae-debilis</name>
    <dbReference type="NCBI Taxonomy" id="2754530"/>
    <lineage>
        <taxon>Eukaryota</taxon>
        <taxon>Fungi</taxon>
        <taxon>Dikarya</taxon>
        <taxon>Ascomycota</taxon>
        <taxon>Taphrinomycotina</taxon>
        <taxon>Taphrinomycetes</taxon>
        <taxon>Taphrinales</taxon>
        <taxon>Protomycetaceae</taxon>
        <taxon>Protomyces</taxon>
    </lineage>
</organism>
<protein>
    <submittedName>
        <fullName evidence="2">Uncharacterized protein</fullName>
    </submittedName>
</protein>
<keyword evidence="1" id="KW-0732">Signal</keyword>
<evidence type="ECO:0000256" key="1">
    <source>
        <dbReference type="SAM" id="SignalP"/>
    </source>
</evidence>
<dbReference type="RefSeq" id="XP_040725498.1">
    <property type="nucleotide sequence ID" value="XM_040871210.1"/>
</dbReference>
<accession>A0A1Y2FG79</accession>
<dbReference type="EMBL" id="MCFI01000009">
    <property type="protein sequence ID" value="ORY82627.1"/>
    <property type="molecule type" value="Genomic_DNA"/>
</dbReference>
<proteinExistence type="predicted"/>
<dbReference type="Proteomes" id="UP000193685">
    <property type="component" value="Unassembled WGS sequence"/>
</dbReference>
<reference evidence="2 3" key="1">
    <citation type="submission" date="2016-07" db="EMBL/GenBank/DDBJ databases">
        <title>Pervasive Adenine N6-methylation of Active Genes in Fungi.</title>
        <authorList>
            <consortium name="DOE Joint Genome Institute"/>
            <person name="Mondo S.J."/>
            <person name="Dannebaum R.O."/>
            <person name="Kuo R.C."/>
            <person name="Labutti K."/>
            <person name="Haridas S."/>
            <person name="Kuo A."/>
            <person name="Salamov A."/>
            <person name="Ahrendt S.R."/>
            <person name="Lipzen A."/>
            <person name="Sullivan W."/>
            <person name="Andreopoulos W.B."/>
            <person name="Clum A."/>
            <person name="Lindquist E."/>
            <person name="Daum C."/>
            <person name="Ramamoorthy G.K."/>
            <person name="Gryganskyi A."/>
            <person name="Culley D."/>
            <person name="Magnuson J.K."/>
            <person name="James T.Y."/>
            <person name="O'Malley M.A."/>
            <person name="Stajich J.E."/>
            <person name="Spatafora J.W."/>
            <person name="Visel A."/>
            <person name="Grigoriev I.V."/>
        </authorList>
    </citation>
    <scope>NUCLEOTIDE SEQUENCE [LARGE SCALE GENOMIC DNA]</scope>
    <source>
        <strain evidence="2 3">12-1054</strain>
    </source>
</reference>
<comment type="caution">
    <text evidence="2">The sequence shown here is derived from an EMBL/GenBank/DDBJ whole genome shotgun (WGS) entry which is preliminary data.</text>
</comment>
<sequence>MQFIQITSLALALVAGSNALVSSNSTRLNGTNVTTPTLPPAPVSGSTMVQVTGSLFGVAAMAGLMSLL</sequence>
<evidence type="ECO:0000313" key="2">
    <source>
        <dbReference type="EMBL" id="ORY82627.1"/>
    </source>
</evidence>
<feature type="signal peptide" evidence="1">
    <location>
        <begin position="1"/>
        <end position="19"/>
    </location>
</feature>
<evidence type="ECO:0000313" key="3">
    <source>
        <dbReference type="Proteomes" id="UP000193685"/>
    </source>
</evidence>
<gene>
    <name evidence="2" type="ORF">BCR37DRAFT_392831</name>
</gene>
<name>A0A1Y2FG79_PROLT</name>